<keyword evidence="3" id="KW-0813">Transport</keyword>
<feature type="transmembrane region" description="Helical" evidence="12">
    <location>
        <begin position="1017"/>
        <end position="1050"/>
    </location>
</feature>
<dbReference type="InterPro" id="IPR056227">
    <property type="entry name" value="TMD0_ABC"/>
</dbReference>
<keyword evidence="6" id="KW-0547">Nucleotide-binding</keyword>
<dbReference type="InterPro" id="IPR044746">
    <property type="entry name" value="ABCC_6TM_D1"/>
</dbReference>
<evidence type="ECO:0000256" key="2">
    <source>
        <dbReference type="ARBA" id="ARBA00009726"/>
    </source>
</evidence>
<evidence type="ECO:0000256" key="3">
    <source>
        <dbReference type="ARBA" id="ARBA00022448"/>
    </source>
</evidence>
<feature type="transmembrane region" description="Helical" evidence="12">
    <location>
        <begin position="1119"/>
        <end position="1142"/>
    </location>
</feature>
<dbReference type="CDD" id="cd18580">
    <property type="entry name" value="ABC_6TM_ABCC_D2"/>
    <property type="match status" value="1"/>
</dbReference>
<feature type="transmembrane region" description="Helical" evidence="12">
    <location>
        <begin position="37"/>
        <end position="56"/>
    </location>
</feature>
<dbReference type="FunFam" id="1.20.1560.10:FF:000055">
    <property type="entry name" value="ABC multidrug transporter (Eurofung)"/>
    <property type="match status" value="1"/>
</dbReference>
<dbReference type="Gene3D" id="1.20.1560.10">
    <property type="entry name" value="ABC transporter type 1, transmembrane domain"/>
    <property type="match status" value="2"/>
</dbReference>
<dbReference type="PANTHER" id="PTHR24223">
    <property type="entry name" value="ATP-BINDING CASSETTE SUB-FAMILY C"/>
    <property type="match status" value="1"/>
</dbReference>
<feature type="transmembrane region" description="Helical" evidence="12">
    <location>
        <begin position="469"/>
        <end position="495"/>
    </location>
</feature>
<keyword evidence="7" id="KW-0067">ATP-binding</keyword>
<evidence type="ECO:0000256" key="6">
    <source>
        <dbReference type="ARBA" id="ARBA00022741"/>
    </source>
</evidence>
<dbReference type="PANTHER" id="PTHR24223:SF269">
    <property type="entry name" value="ABC MULTIDRUG TRANSPORTER (EUROFUNG)-RELATED"/>
    <property type="match status" value="1"/>
</dbReference>
<evidence type="ECO:0000256" key="4">
    <source>
        <dbReference type="ARBA" id="ARBA00022475"/>
    </source>
</evidence>
<evidence type="ECO:0000259" key="13">
    <source>
        <dbReference type="PROSITE" id="PS50893"/>
    </source>
</evidence>
<keyword evidence="4" id="KW-1003">Cell membrane</keyword>
<dbReference type="SMART" id="SM00382">
    <property type="entry name" value="AAA"/>
    <property type="match status" value="2"/>
</dbReference>
<dbReference type="InterPro" id="IPR017871">
    <property type="entry name" value="ABC_transporter-like_CS"/>
</dbReference>
<dbReference type="InterPro" id="IPR050173">
    <property type="entry name" value="ABC_transporter_C-like"/>
</dbReference>
<dbReference type="SUPFAM" id="SSF90123">
    <property type="entry name" value="ABC transporter transmembrane region"/>
    <property type="match status" value="2"/>
</dbReference>
<comment type="similarity">
    <text evidence="2">Belongs to the ABC transporter superfamily. ABCC family. Conjugate transporter (TC 3.A.1.208) subfamily.</text>
</comment>
<comment type="subcellular location">
    <subcellularLocation>
        <location evidence="1">Cell membrane</location>
        <topology evidence="1">Multi-pass membrane protein</topology>
    </subcellularLocation>
</comment>
<dbReference type="Gene3D" id="3.40.50.300">
    <property type="entry name" value="P-loop containing nucleotide triphosphate hydrolases"/>
    <property type="match status" value="2"/>
</dbReference>
<evidence type="ECO:0000256" key="8">
    <source>
        <dbReference type="ARBA" id="ARBA00022989"/>
    </source>
</evidence>
<feature type="region of interest" description="Disordered" evidence="11">
    <location>
        <begin position="1444"/>
        <end position="1468"/>
    </location>
</feature>
<feature type="transmembrane region" description="Helical" evidence="12">
    <location>
        <begin position="131"/>
        <end position="149"/>
    </location>
</feature>
<feature type="compositionally biased region" description="Acidic residues" evidence="11">
    <location>
        <begin position="1450"/>
        <end position="1468"/>
    </location>
</feature>
<dbReference type="InterPro" id="IPR036640">
    <property type="entry name" value="ABC1_TM_sf"/>
</dbReference>
<evidence type="ECO:0000256" key="7">
    <source>
        <dbReference type="ARBA" id="ARBA00022840"/>
    </source>
</evidence>
<evidence type="ECO:0000256" key="12">
    <source>
        <dbReference type="SAM" id="Phobius"/>
    </source>
</evidence>
<evidence type="ECO:0000313" key="16">
    <source>
        <dbReference type="Proteomes" id="UP000800200"/>
    </source>
</evidence>
<dbReference type="InterPro" id="IPR011527">
    <property type="entry name" value="ABC1_TM_dom"/>
</dbReference>
<dbReference type="CDD" id="cd18579">
    <property type="entry name" value="ABC_6TM_ABCC_D1"/>
    <property type="match status" value="1"/>
</dbReference>
<keyword evidence="5 12" id="KW-0812">Transmembrane</keyword>
<dbReference type="CDD" id="cd03250">
    <property type="entry name" value="ABCC_MRP_domain1"/>
    <property type="match status" value="1"/>
</dbReference>
<dbReference type="FunFam" id="3.40.50.300:FF:000838">
    <property type="entry name" value="ABC multidrug transporter (Eurofung)"/>
    <property type="match status" value="1"/>
</dbReference>
<dbReference type="GO" id="GO:0005886">
    <property type="term" value="C:plasma membrane"/>
    <property type="evidence" value="ECO:0007669"/>
    <property type="project" value="UniProtKB-SubCell"/>
</dbReference>
<gene>
    <name evidence="15" type="ORF">K469DRAFT_755155</name>
</gene>
<dbReference type="InterPro" id="IPR027417">
    <property type="entry name" value="P-loop_NTPase"/>
</dbReference>
<dbReference type="InterPro" id="IPR003593">
    <property type="entry name" value="AAA+_ATPase"/>
</dbReference>
<reference evidence="15" key="1">
    <citation type="journal article" date="2020" name="Stud. Mycol.">
        <title>101 Dothideomycetes genomes: a test case for predicting lifestyles and emergence of pathogens.</title>
        <authorList>
            <person name="Haridas S."/>
            <person name="Albert R."/>
            <person name="Binder M."/>
            <person name="Bloem J."/>
            <person name="Labutti K."/>
            <person name="Salamov A."/>
            <person name="Andreopoulos B."/>
            <person name="Baker S."/>
            <person name="Barry K."/>
            <person name="Bills G."/>
            <person name="Bluhm B."/>
            <person name="Cannon C."/>
            <person name="Castanera R."/>
            <person name="Culley D."/>
            <person name="Daum C."/>
            <person name="Ezra D."/>
            <person name="Gonzalez J."/>
            <person name="Henrissat B."/>
            <person name="Kuo A."/>
            <person name="Liang C."/>
            <person name="Lipzen A."/>
            <person name="Lutzoni F."/>
            <person name="Magnuson J."/>
            <person name="Mondo S."/>
            <person name="Nolan M."/>
            <person name="Ohm R."/>
            <person name="Pangilinan J."/>
            <person name="Park H.-J."/>
            <person name="Ramirez L."/>
            <person name="Alfaro M."/>
            <person name="Sun H."/>
            <person name="Tritt A."/>
            <person name="Yoshinaga Y."/>
            <person name="Zwiers L.-H."/>
            <person name="Turgeon B."/>
            <person name="Goodwin S."/>
            <person name="Spatafora J."/>
            <person name="Crous P."/>
            <person name="Grigoriev I."/>
        </authorList>
    </citation>
    <scope>NUCLEOTIDE SEQUENCE</scope>
    <source>
        <strain evidence="15">CBS 207.26</strain>
    </source>
</reference>
<evidence type="ECO:0000256" key="1">
    <source>
        <dbReference type="ARBA" id="ARBA00004651"/>
    </source>
</evidence>
<organism evidence="15 16">
    <name type="scientific">Zopfia rhizophila CBS 207.26</name>
    <dbReference type="NCBI Taxonomy" id="1314779"/>
    <lineage>
        <taxon>Eukaryota</taxon>
        <taxon>Fungi</taxon>
        <taxon>Dikarya</taxon>
        <taxon>Ascomycota</taxon>
        <taxon>Pezizomycotina</taxon>
        <taxon>Dothideomycetes</taxon>
        <taxon>Dothideomycetes incertae sedis</taxon>
        <taxon>Zopfiaceae</taxon>
        <taxon>Zopfia</taxon>
    </lineage>
</organism>
<sequence length="1468" mass="162286">MDSALVTACSRIDDSFGPSANECRGGFDFTLLFEETFLSIIPIALLLVLGSLRIIYSLKSHPKVIYTSLLPIKLVSLAAFAAIQIVLLAFWARPSAAKTRASIPNAVLTVLGSFVLCILSYVEHNRNVQPSFLTNVFLFFTLLFDVARARTLWLHRYNGNAIAVAFTVSVAVKTVLLVLESMEKRRFLRPDYATYPLEATSGIFNRSFFWWVNSLLRRGFSKLLLIDDLYVLDKHLRSDRLRDLLWSAYVRAIVPRLCLIAFNFCQPFLIQRAIGLADEPITSETTNFGYGMIGAYVLVYVGISVSTGQYQQLTYRAITMARGALVSMLYGKTTELGSTAVDASASLTLMNADIERIYTGWQTMHEIWANCIEIGIAMYLLERQLGIACTIPIGVALVSLLGSLGATSLVIARQALWLQAIERRIGATSTMLAAMKGVKMCGLTDSLLQNLHQLRVDEMRIAKKFRALLIWNLAFAWFAPVIAPVLTFAAFSSLAKQAGNRTTLDASRVFTSLSLFALLQQPLGSLVMSSASFMGAVGSFRRIQSFLDADAHEDFRKGPLSATSSESCLSLEKRSPAKSASTLCDTESEEADVIAAIRAIYPEPPSAEAFEVCDGSFGWDKEKEPILRGINLTIPPGRLTIIIGPVGCGKSTLLKSLLGEVPVAKGAVTVPDFSIAYCDQAPWHMNGTIRESVVGFSQFNQQWYDSVIGACALDVDLSRMPYGDQTMIGTRGIVLSGGQGQRVALARTIYARKNIAILDDIFSGLDRDTENHVFHNLFGRNGLFRRYRTTVVMASSAVKRIPFADHIVALDSAGEIAEQGTFEELNATGGYVSKFNLPKPDWKSSPKQSQGVIQYYGNSTRKAEMSKQALEAEASRQTGDVSMYIYYAKSVGWLPVLIFAVAIVGFVFCYSFPNIWVKWWATSNAKTPNARLGYYLGVYVVLGVLSLLCLMFGAWQMLLIMIPKSGEHFHFKLLNIVLSAPMSFFATTDIGITLNRFSQDLQLIDMELPLATINTFATFVLCIAQMALISVASVYAAIAFPLFLVLVYLIQKFYLRTSRQLRFLDIEAKSPLYSQFFECLNGITTIRAFGWQRQLQEKNLRLLDRSQRPFYLLWSVQRWLTVVLDLVVAAIAVMLIVLVVTLRGKISAGYVGVAMLNVILFSQSIKMLVTFWTTLETQIGAVARIKVFAENAVPEDLPEEKNISPQDWPLQGSINFNNVSAAYRENESVIKDISLCIKAGEKIGICGRTGSGKSSLIQSLFRMIEITDGLIIVDGLDISKIRRQEIRSRLIGVPQDPYFLCGSVRLNADPTNVSSDIGIVDALKKVQLWTVVKEKGGLDADMESLFLSHGQKQLFCLARAMVRPSKILVLDEATSSIDAKTDALMQRVIREKFSTHTIIAVAHKLETIVDFDRIVVLDGGEVVEVGEPYDLLAKPESAFSKLYYSSEGGKDDEDDGMIGESNDGGEAE</sequence>
<dbReference type="PROSITE" id="PS50929">
    <property type="entry name" value="ABC_TM1F"/>
    <property type="match status" value="2"/>
</dbReference>
<evidence type="ECO:0000256" key="9">
    <source>
        <dbReference type="ARBA" id="ARBA00023136"/>
    </source>
</evidence>
<feature type="transmembrane region" description="Helical" evidence="12">
    <location>
        <begin position="68"/>
        <end position="91"/>
    </location>
</feature>
<feature type="transmembrane region" description="Helical" evidence="12">
    <location>
        <begin position="973"/>
        <end position="997"/>
    </location>
</feature>
<dbReference type="GO" id="GO:0140359">
    <property type="term" value="F:ABC-type transporter activity"/>
    <property type="evidence" value="ECO:0007669"/>
    <property type="project" value="InterPro"/>
</dbReference>
<feature type="domain" description="ABC transporter" evidence="13">
    <location>
        <begin position="1214"/>
        <end position="1444"/>
    </location>
</feature>
<feature type="domain" description="ABC transmembrane type-1" evidence="14">
    <location>
        <begin position="257"/>
        <end position="535"/>
    </location>
</feature>
<feature type="transmembrane region" description="Helical" evidence="12">
    <location>
        <begin position="244"/>
        <end position="269"/>
    </location>
</feature>
<feature type="transmembrane region" description="Helical" evidence="12">
    <location>
        <begin position="103"/>
        <end position="122"/>
    </location>
</feature>
<feature type="domain" description="ABC transmembrane type-1" evidence="14">
    <location>
        <begin position="897"/>
        <end position="1177"/>
    </location>
</feature>
<evidence type="ECO:0000259" key="14">
    <source>
        <dbReference type="PROSITE" id="PS50929"/>
    </source>
</evidence>
<feature type="transmembrane region" description="Helical" evidence="12">
    <location>
        <begin position="891"/>
        <end position="913"/>
    </location>
</feature>
<dbReference type="Pfam" id="PF24357">
    <property type="entry name" value="TMD0_ABC"/>
    <property type="match status" value="1"/>
</dbReference>
<dbReference type="InterPro" id="IPR003439">
    <property type="entry name" value="ABC_transporter-like_ATP-bd"/>
</dbReference>
<feature type="transmembrane region" description="Helical" evidence="12">
    <location>
        <begin position="289"/>
        <end position="306"/>
    </location>
</feature>
<evidence type="ECO:0000313" key="15">
    <source>
        <dbReference type="EMBL" id="KAF2177348.1"/>
    </source>
</evidence>
<keyword evidence="16" id="KW-1185">Reference proteome</keyword>
<dbReference type="Pfam" id="PF00664">
    <property type="entry name" value="ABC_membrane"/>
    <property type="match status" value="1"/>
</dbReference>
<dbReference type="OrthoDB" id="6500128at2759"/>
<protein>
    <recommendedName>
        <fullName evidence="17">P-loop containing nucleoside triphosphate hydrolase protein</fullName>
    </recommendedName>
</protein>
<dbReference type="GO" id="GO:0005524">
    <property type="term" value="F:ATP binding"/>
    <property type="evidence" value="ECO:0007669"/>
    <property type="project" value="UniProtKB-KW"/>
</dbReference>
<evidence type="ECO:0000256" key="10">
    <source>
        <dbReference type="ARBA" id="ARBA00023180"/>
    </source>
</evidence>
<dbReference type="EMBL" id="ML994689">
    <property type="protein sequence ID" value="KAF2177348.1"/>
    <property type="molecule type" value="Genomic_DNA"/>
</dbReference>
<dbReference type="CDD" id="cd03244">
    <property type="entry name" value="ABCC_MRP_domain2"/>
    <property type="match status" value="1"/>
</dbReference>
<evidence type="ECO:0008006" key="17">
    <source>
        <dbReference type="Google" id="ProtNLM"/>
    </source>
</evidence>
<dbReference type="PROSITE" id="PS50893">
    <property type="entry name" value="ABC_TRANSPORTER_2"/>
    <property type="match status" value="2"/>
</dbReference>
<dbReference type="FunFam" id="1.20.1560.10:FF:000066">
    <property type="entry name" value="ABC multidrug transporter (Eurofung)"/>
    <property type="match status" value="1"/>
</dbReference>
<name>A0A6A6DFX3_9PEZI</name>
<dbReference type="FunFam" id="3.40.50.300:FF:001854">
    <property type="entry name" value="ABC multidrug transporter (Eurofung)"/>
    <property type="match status" value="1"/>
</dbReference>
<keyword evidence="9 12" id="KW-0472">Membrane</keyword>
<evidence type="ECO:0000256" key="5">
    <source>
        <dbReference type="ARBA" id="ARBA00022692"/>
    </source>
</evidence>
<evidence type="ECO:0000256" key="11">
    <source>
        <dbReference type="SAM" id="MobiDB-lite"/>
    </source>
</evidence>
<accession>A0A6A6DFX3</accession>
<feature type="transmembrane region" description="Helical" evidence="12">
    <location>
        <begin position="1148"/>
        <end position="1169"/>
    </location>
</feature>
<dbReference type="SUPFAM" id="SSF52540">
    <property type="entry name" value="P-loop containing nucleoside triphosphate hydrolases"/>
    <property type="match status" value="2"/>
</dbReference>
<feature type="transmembrane region" description="Helical" evidence="12">
    <location>
        <begin position="933"/>
        <end position="961"/>
    </location>
</feature>
<dbReference type="Proteomes" id="UP000800200">
    <property type="component" value="Unassembled WGS sequence"/>
</dbReference>
<dbReference type="PROSITE" id="PS00211">
    <property type="entry name" value="ABC_TRANSPORTER_1"/>
    <property type="match status" value="1"/>
</dbReference>
<dbReference type="GO" id="GO:0016887">
    <property type="term" value="F:ATP hydrolysis activity"/>
    <property type="evidence" value="ECO:0007669"/>
    <property type="project" value="InterPro"/>
</dbReference>
<keyword evidence="10" id="KW-0325">Glycoprotein</keyword>
<proteinExistence type="inferred from homology"/>
<keyword evidence="8 12" id="KW-1133">Transmembrane helix</keyword>
<feature type="transmembrane region" description="Helical" evidence="12">
    <location>
        <begin position="161"/>
        <end position="179"/>
    </location>
</feature>
<feature type="domain" description="ABC transporter" evidence="13">
    <location>
        <begin position="610"/>
        <end position="837"/>
    </location>
</feature>
<dbReference type="Pfam" id="PF00005">
    <property type="entry name" value="ABC_tran"/>
    <property type="match status" value="2"/>
</dbReference>
<dbReference type="InterPro" id="IPR044726">
    <property type="entry name" value="ABCC_6TM_D2"/>
</dbReference>